<evidence type="ECO:0000259" key="1">
    <source>
        <dbReference type="Pfam" id="PF12728"/>
    </source>
</evidence>
<name>A0ABV3M4Q6_9ACTN</name>
<evidence type="ECO:0000313" key="2">
    <source>
        <dbReference type="EMBL" id="MEW2365612.1"/>
    </source>
</evidence>
<organism evidence="2 3">
    <name type="scientific">Streptomyces huasconensis</name>
    <dbReference type="NCBI Taxonomy" id="1854574"/>
    <lineage>
        <taxon>Bacteria</taxon>
        <taxon>Bacillati</taxon>
        <taxon>Actinomycetota</taxon>
        <taxon>Actinomycetes</taxon>
        <taxon>Kitasatosporales</taxon>
        <taxon>Streptomycetaceae</taxon>
        <taxon>Streptomyces</taxon>
    </lineage>
</organism>
<gene>
    <name evidence="2" type="ORF">AB0887_27135</name>
</gene>
<proteinExistence type="predicted"/>
<sequence>MTPVHVAPTGDYLTTEEVACHIRGTSQHVRQLIKSGRLAAIDIAKSGDGRPRFRIAKSELDRFLREAAVAPATSEEVA</sequence>
<protein>
    <submittedName>
        <fullName evidence="2">Helix-turn-helix domain-containing protein</fullName>
    </submittedName>
</protein>
<dbReference type="Proteomes" id="UP001553843">
    <property type="component" value="Unassembled WGS sequence"/>
</dbReference>
<evidence type="ECO:0000313" key="3">
    <source>
        <dbReference type="Proteomes" id="UP001553843"/>
    </source>
</evidence>
<feature type="domain" description="Helix-turn-helix" evidence="1">
    <location>
        <begin position="12"/>
        <end position="66"/>
    </location>
</feature>
<comment type="caution">
    <text evidence="2">The sequence shown here is derived from an EMBL/GenBank/DDBJ whole genome shotgun (WGS) entry which is preliminary data.</text>
</comment>
<dbReference type="RefSeq" id="WP_359780851.1">
    <property type="nucleotide sequence ID" value="NZ_JBEYRR010000008.1"/>
</dbReference>
<dbReference type="Pfam" id="PF12728">
    <property type="entry name" value="HTH_17"/>
    <property type="match status" value="1"/>
</dbReference>
<dbReference type="EMBL" id="JBEYRS010000012">
    <property type="protein sequence ID" value="MEW2365612.1"/>
    <property type="molecule type" value="Genomic_DNA"/>
</dbReference>
<keyword evidence="3" id="KW-1185">Reference proteome</keyword>
<reference evidence="2 3" key="1">
    <citation type="submission" date="2024-06" db="EMBL/GenBank/DDBJ databases">
        <title>The Natural Products Discovery Center: Release of the First 8490 Sequenced Strains for Exploring Actinobacteria Biosynthetic Diversity.</title>
        <authorList>
            <person name="Kalkreuter E."/>
            <person name="Kautsar S.A."/>
            <person name="Yang D."/>
            <person name="Bader C.D."/>
            <person name="Teijaro C.N."/>
            <person name="Fluegel L."/>
            <person name="Davis C.M."/>
            <person name="Simpson J.R."/>
            <person name="Lauterbach L."/>
            <person name="Steele A.D."/>
            <person name="Gui C."/>
            <person name="Meng S."/>
            <person name="Li G."/>
            <person name="Viehrig K."/>
            <person name="Ye F."/>
            <person name="Su P."/>
            <person name="Kiefer A.F."/>
            <person name="Nichols A."/>
            <person name="Cepeda A.J."/>
            <person name="Yan W."/>
            <person name="Fan B."/>
            <person name="Jiang Y."/>
            <person name="Adhikari A."/>
            <person name="Zheng C.-J."/>
            <person name="Schuster L."/>
            <person name="Cowan T.M."/>
            <person name="Smanski M.J."/>
            <person name="Chevrette M.G."/>
            <person name="De Carvalho L.P.S."/>
            <person name="Shen B."/>
        </authorList>
    </citation>
    <scope>NUCLEOTIDE SEQUENCE [LARGE SCALE GENOMIC DNA]</scope>
    <source>
        <strain evidence="2 3">NPDC047833</strain>
    </source>
</reference>
<accession>A0ABV3M4Q6</accession>
<dbReference type="InterPro" id="IPR041657">
    <property type="entry name" value="HTH_17"/>
</dbReference>